<sequence>MHQNLEVLSDQVLSFRFEVEDENTTRKLITESIRLVSSSNDFVPRPKYTLEVLDASGQLTDIVNVGDFGYLLVTVQQVSF</sequence>
<evidence type="ECO:0000313" key="2">
    <source>
        <dbReference type="WBParaSite" id="PEQ_0001429101-mRNA-1"/>
    </source>
</evidence>
<proteinExistence type="predicted"/>
<organism evidence="1 2">
    <name type="scientific">Parascaris equorum</name>
    <name type="common">Equine roundworm</name>
    <dbReference type="NCBI Taxonomy" id="6256"/>
    <lineage>
        <taxon>Eukaryota</taxon>
        <taxon>Metazoa</taxon>
        <taxon>Ecdysozoa</taxon>
        <taxon>Nematoda</taxon>
        <taxon>Chromadorea</taxon>
        <taxon>Rhabditida</taxon>
        <taxon>Spirurina</taxon>
        <taxon>Ascaridomorpha</taxon>
        <taxon>Ascaridoidea</taxon>
        <taxon>Ascarididae</taxon>
        <taxon>Parascaris</taxon>
    </lineage>
</organism>
<dbReference type="Proteomes" id="UP000887564">
    <property type="component" value="Unplaced"/>
</dbReference>
<protein>
    <submittedName>
        <fullName evidence="2">Cadherin domain-containing protein</fullName>
    </submittedName>
</protein>
<accession>A0A914S604</accession>
<dbReference type="WBParaSite" id="PEQ_0001429101-mRNA-1">
    <property type="protein sequence ID" value="PEQ_0001429101-mRNA-1"/>
    <property type="gene ID" value="PEQ_0001429101"/>
</dbReference>
<evidence type="ECO:0000313" key="1">
    <source>
        <dbReference type="Proteomes" id="UP000887564"/>
    </source>
</evidence>
<keyword evidence="1" id="KW-1185">Reference proteome</keyword>
<dbReference type="AlphaFoldDB" id="A0A914S604"/>
<reference evidence="2" key="1">
    <citation type="submission" date="2022-11" db="UniProtKB">
        <authorList>
            <consortium name="WormBaseParasite"/>
        </authorList>
    </citation>
    <scope>IDENTIFICATION</scope>
</reference>
<name>A0A914S604_PAREQ</name>